<dbReference type="Proteomes" id="UP000314294">
    <property type="component" value="Unassembled WGS sequence"/>
</dbReference>
<reference evidence="1 2" key="1">
    <citation type="submission" date="2019-03" db="EMBL/GenBank/DDBJ databases">
        <title>First draft genome of Liparis tanakae, snailfish: a comprehensive survey of snailfish specific genes.</title>
        <authorList>
            <person name="Kim W."/>
            <person name="Song I."/>
            <person name="Jeong J.-H."/>
            <person name="Kim D."/>
            <person name="Kim S."/>
            <person name="Ryu S."/>
            <person name="Song J.Y."/>
            <person name="Lee S.K."/>
        </authorList>
    </citation>
    <scope>NUCLEOTIDE SEQUENCE [LARGE SCALE GENOMIC DNA]</scope>
    <source>
        <tissue evidence="1">Muscle</tissue>
    </source>
</reference>
<accession>A0A4Z2HT02</accession>
<gene>
    <name evidence="1" type="ORF">EYF80_021346</name>
</gene>
<keyword evidence="2" id="KW-1185">Reference proteome</keyword>
<protein>
    <submittedName>
        <fullName evidence="1">Uncharacterized protein</fullName>
    </submittedName>
</protein>
<proteinExistence type="predicted"/>
<evidence type="ECO:0000313" key="1">
    <source>
        <dbReference type="EMBL" id="TNN68425.1"/>
    </source>
</evidence>
<organism evidence="1 2">
    <name type="scientific">Liparis tanakae</name>
    <name type="common">Tanaka's snailfish</name>
    <dbReference type="NCBI Taxonomy" id="230148"/>
    <lineage>
        <taxon>Eukaryota</taxon>
        <taxon>Metazoa</taxon>
        <taxon>Chordata</taxon>
        <taxon>Craniata</taxon>
        <taxon>Vertebrata</taxon>
        <taxon>Euteleostomi</taxon>
        <taxon>Actinopterygii</taxon>
        <taxon>Neopterygii</taxon>
        <taxon>Teleostei</taxon>
        <taxon>Neoteleostei</taxon>
        <taxon>Acanthomorphata</taxon>
        <taxon>Eupercaria</taxon>
        <taxon>Perciformes</taxon>
        <taxon>Cottioidei</taxon>
        <taxon>Cottales</taxon>
        <taxon>Liparidae</taxon>
        <taxon>Liparis</taxon>
    </lineage>
</organism>
<dbReference type="AlphaFoldDB" id="A0A4Z2HT02"/>
<dbReference type="EMBL" id="SRLO01000190">
    <property type="protein sequence ID" value="TNN68425.1"/>
    <property type="molecule type" value="Genomic_DNA"/>
</dbReference>
<sequence length="86" mass="9219">MRSGQQILSAVEEAAVLSRLVAQAFAGCDRGHGSRGHQPLNPAYRSATRRKVVPLPRHHYLDATVTTARWGRGGAADQAKASMSLP</sequence>
<evidence type="ECO:0000313" key="2">
    <source>
        <dbReference type="Proteomes" id="UP000314294"/>
    </source>
</evidence>
<name>A0A4Z2HT02_9TELE</name>
<comment type="caution">
    <text evidence="1">The sequence shown here is derived from an EMBL/GenBank/DDBJ whole genome shotgun (WGS) entry which is preliminary data.</text>
</comment>